<evidence type="ECO:0000313" key="2">
    <source>
        <dbReference type="Proteomes" id="UP000028524"/>
    </source>
</evidence>
<organism evidence="1 2">
    <name type="scientific">Stachybotrys chlorohalonatus (strain IBT 40285)</name>
    <dbReference type="NCBI Taxonomy" id="1283841"/>
    <lineage>
        <taxon>Eukaryota</taxon>
        <taxon>Fungi</taxon>
        <taxon>Dikarya</taxon>
        <taxon>Ascomycota</taxon>
        <taxon>Pezizomycotina</taxon>
        <taxon>Sordariomycetes</taxon>
        <taxon>Hypocreomycetidae</taxon>
        <taxon>Hypocreales</taxon>
        <taxon>Stachybotryaceae</taxon>
        <taxon>Stachybotrys</taxon>
    </lineage>
</organism>
<dbReference type="PANTHER" id="PTHR46830:SF2">
    <property type="entry name" value="ALPHA-1,4-N-ACETYLGLUCOSAMINYLTRANSFERASE"/>
    <property type="match status" value="1"/>
</dbReference>
<dbReference type="InterPro" id="IPR036188">
    <property type="entry name" value="FAD/NAD-bd_sf"/>
</dbReference>
<dbReference type="STRING" id="1283841.A0A084QUE4"/>
<name>A0A084QUE4_STAC4</name>
<dbReference type="PANTHER" id="PTHR46830">
    <property type="entry name" value="TRANSFERASE, PUTATIVE-RELATED"/>
    <property type="match status" value="1"/>
</dbReference>
<dbReference type="AlphaFoldDB" id="A0A084QUE4"/>
<dbReference type="InterPro" id="IPR029044">
    <property type="entry name" value="Nucleotide-diphossugar_trans"/>
</dbReference>
<evidence type="ECO:0000313" key="1">
    <source>
        <dbReference type="EMBL" id="KFA67579.1"/>
    </source>
</evidence>
<reference evidence="1 2" key="1">
    <citation type="journal article" date="2014" name="BMC Genomics">
        <title>Comparative genome sequencing reveals chemotype-specific gene clusters in the toxigenic black mold Stachybotrys.</title>
        <authorList>
            <person name="Semeiks J."/>
            <person name="Borek D."/>
            <person name="Otwinowski Z."/>
            <person name="Grishin N.V."/>
        </authorList>
    </citation>
    <scope>NUCLEOTIDE SEQUENCE [LARGE SCALE GENOMIC DNA]</scope>
    <source>
        <strain evidence="1 2">IBT 40285</strain>
    </source>
</reference>
<dbReference type="Gene3D" id="3.50.50.60">
    <property type="entry name" value="FAD/NAD(P)-binding domain"/>
    <property type="match status" value="2"/>
</dbReference>
<dbReference type="SUPFAM" id="SSF53448">
    <property type="entry name" value="Nucleotide-diphospho-sugar transferases"/>
    <property type="match status" value="1"/>
</dbReference>
<dbReference type="Gene3D" id="3.90.550.20">
    <property type="match status" value="1"/>
</dbReference>
<dbReference type="OrthoDB" id="409543at2759"/>
<dbReference type="Gene3D" id="3.30.9.10">
    <property type="entry name" value="D-Amino Acid Oxidase, subunit A, domain 2"/>
    <property type="match status" value="2"/>
</dbReference>
<dbReference type="InParanoid" id="A0A084QUE4"/>
<dbReference type="Proteomes" id="UP000028524">
    <property type="component" value="Unassembled WGS sequence"/>
</dbReference>
<proteinExistence type="predicted"/>
<dbReference type="EMBL" id="KL660181">
    <property type="protein sequence ID" value="KFA67579.1"/>
    <property type="molecule type" value="Genomic_DNA"/>
</dbReference>
<protein>
    <recommendedName>
        <fullName evidence="3">FAD-binding domain-containing protein</fullName>
    </recommendedName>
</protein>
<accession>A0A084QUE4</accession>
<keyword evidence="2" id="KW-1185">Reference proteome</keyword>
<evidence type="ECO:0008006" key="3">
    <source>
        <dbReference type="Google" id="ProtNLM"/>
    </source>
</evidence>
<gene>
    <name evidence="1" type="ORF">S40285_08765</name>
</gene>
<dbReference type="HOGENOM" id="CLU_625807_0_0_1"/>
<sequence>MYAAQYYWQPDLIYLHTNADEKGRAITRARDGHSGKWNRLIFTMFDNLRINTVEAPTHTNTCKEIHGLEHRSDFVRVKEVHELGGVHIDFDVHALRDIRILRESGFKAIAGRQLGGQINSGVFMSVKGGKMIKLWMNNMHVAYTGGWTTHSNEVITKFSQRLIREPGEMLIMKRDAFAPGSWNNDDTDDLFAPHDDIPSNLSNLTEASPLPIYDEAFDERWEKPQDFPDWAQDWSSSYVLHAFTADRWDHEVQGFTHISPRYVLERRSNFARAVYPVARKMHEDGIIDVDDSYDGLQGMIVSQGVGTADSPRAHGMNPFALECLHDIGLGDEINRLATKGDLGVRWCHSMVGLEYGKMHLGGHFKAPRTDNGLTCKIKDLAISSFSEIRTRFVFGTDGAKSTVGRAFPFKFMREPSGGVALNVIFTCELGHLVKERAG</sequence>